<dbReference type="InterPro" id="IPR009061">
    <property type="entry name" value="DNA-bd_dom_put_sf"/>
</dbReference>
<dbReference type="SUPFAM" id="SSF46955">
    <property type="entry name" value="Putative DNA-binding domain"/>
    <property type="match status" value="1"/>
</dbReference>
<dbReference type="Pfam" id="PF12728">
    <property type="entry name" value="HTH_17"/>
    <property type="match status" value="1"/>
</dbReference>
<dbReference type="EMBL" id="FPJE01000015">
    <property type="protein sequence ID" value="SFW62345.1"/>
    <property type="molecule type" value="Genomic_DNA"/>
</dbReference>
<dbReference type="STRING" id="1150368.SAMN02927921_02764"/>
<protein>
    <submittedName>
        <fullName evidence="2">Helix-turn-helix domain-containing protein</fullName>
    </submittedName>
</protein>
<dbReference type="InterPro" id="IPR041657">
    <property type="entry name" value="HTH_17"/>
</dbReference>
<organism evidence="2 3">
    <name type="scientific">Sinomicrobium oceani</name>
    <dbReference type="NCBI Taxonomy" id="1150368"/>
    <lineage>
        <taxon>Bacteria</taxon>
        <taxon>Pseudomonadati</taxon>
        <taxon>Bacteroidota</taxon>
        <taxon>Flavobacteriia</taxon>
        <taxon>Flavobacteriales</taxon>
        <taxon>Flavobacteriaceae</taxon>
        <taxon>Sinomicrobium</taxon>
    </lineage>
</organism>
<feature type="domain" description="Helix-turn-helix" evidence="1">
    <location>
        <begin position="38"/>
        <end position="87"/>
    </location>
</feature>
<dbReference type="RefSeq" id="WP_072317976.1">
    <property type="nucleotide sequence ID" value="NZ_FPJE01000015.1"/>
</dbReference>
<name>A0A1K1QRM6_9FLAO</name>
<reference evidence="2 3" key="1">
    <citation type="submission" date="2016-11" db="EMBL/GenBank/DDBJ databases">
        <authorList>
            <person name="Jaros S."/>
            <person name="Januszkiewicz K."/>
            <person name="Wedrychowicz H."/>
        </authorList>
    </citation>
    <scope>NUCLEOTIDE SEQUENCE [LARGE SCALE GENOMIC DNA]</scope>
    <source>
        <strain evidence="2 3">CGMCC 1.12145</strain>
    </source>
</reference>
<evidence type="ECO:0000259" key="1">
    <source>
        <dbReference type="Pfam" id="PF12728"/>
    </source>
</evidence>
<accession>A0A1K1QRM6</accession>
<dbReference type="OrthoDB" id="1524679at2"/>
<evidence type="ECO:0000313" key="2">
    <source>
        <dbReference type="EMBL" id="SFW62345.1"/>
    </source>
</evidence>
<keyword evidence="3" id="KW-1185">Reference proteome</keyword>
<evidence type="ECO:0000313" key="3">
    <source>
        <dbReference type="Proteomes" id="UP000182248"/>
    </source>
</evidence>
<proteinExistence type="predicted"/>
<sequence>MKIEIITQDDLFKLKEDILAEIRALNHSNSTNEQGKVWLKSAEVRRLLGISPGTLQNLRVTGTLPYRKIGGTIYYRRDDVDTMMENGSNDHNGK</sequence>
<dbReference type="PANTHER" id="PTHR34585:SF22">
    <property type="entry name" value="HELIX-TURN-HELIX DOMAIN-CONTAINING PROTEIN"/>
    <property type="match status" value="1"/>
</dbReference>
<gene>
    <name evidence="2" type="ORF">SAMN02927921_02764</name>
</gene>
<dbReference type="AlphaFoldDB" id="A0A1K1QRM6"/>
<dbReference type="PANTHER" id="PTHR34585">
    <property type="match status" value="1"/>
</dbReference>
<dbReference type="Proteomes" id="UP000182248">
    <property type="component" value="Unassembled WGS sequence"/>
</dbReference>